<evidence type="ECO:0000256" key="5">
    <source>
        <dbReference type="ARBA" id="ARBA00022516"/>
    </source>
</evidence>
<keyword evidence="6" id="KW-0441">Lipid A biosynthesis</keyword>
<gene>
    <name evidence="12" type="primary">lpxB</name>
    <name evidence="12" type="ORF">E8M01_31865</name>
</gene>
<evidence type="ECO:0000256" key="9">
    <source>
        <dbReference type="ARBA" id="ARBA00023098"/>
    </source>
</evidence>
<reference evidence="12 13" key="1">
    <citation type="submission" date="2019-04" db="EMBL/GenBank/DDBJ databases">
        <title>Phreatobacter aquaticus sp. nov.</title>
        <authorList>
            <person name="Choi A."/>
        </authorList>
    </citation>
    <scope>NUCLEOTIDE SEQUENCE [LARGE SCALE GENOMIC DNA]</scope>
    <source>
        <strain evidence="12 13">KCTC 52518</strain>
    </source>
</reference>
<dbReference type="InterPro" id="IPR003835">
    <property type="entry name" value="Glyco_trans_19"/>
</dbReference>
<dbReference type="KEGG" id="pstg:E8M01_31865"/>
<evidence type="ECO:0000256" key="2">
    <source>
        <dbReference type="ARBA" id="ARBA00007868"/>
    </source>
</evidence>
<dbReference type="GO" id="GO:0005543">
    <property type="term" value="F:phospholipid binding"/>
    <property type="evidence" value="ECO:0007669"/>
    <property type="project" value="TreeGrafter"/>
</dbReference>
<dbReference type="AlphaFoldDB" id="A0A4D7BCV4"/>
<dbReference type="Pfam" id="PF02684">
    <property type="entry name" value="LpxB"/>
    <property type="match status" value="1"/>
</dbReference>
<evidence type="ECO:0000256" key="8">
    <source>
        <dbReference type="ARBA" id="ARBA00022679"/>
    </source>
</evidence>
<dbReference type="PANTHER" id="PTHR30372">
    <property type="entry name" value="LIPID-A-DISACCHARIDE SYNTHASE"/>
    <property type="match status" value="1"/>
</dbReference>
<comment type="catalytic activity">
    <reaction evidence="10">
        <text>a lipid X + a UDP-2-N,3-O-bis[(3R)-3-hydroxyacyl]-alpha-D-glucosamine = a lipid A disaccharide + UDP + H(+)</text>
        <dbReference type="Rhea" id="RHEA:67828"/>
        <dbReference type="ChEBI" id="CHEBI:15378"/>
        <dbReference type="ChEBI" id="CHEBI:58223"/>
        <dbReference type="ChEBI" id="CHEBI:137748"/>
        <dbReference type="ChEBI" id="CHEBI:176338"/>
        <dbReference type="ChEBI" id="CHEBI:176343"/>
        <dbReference type="EC" id="2.4.1.182"/>
    </reaction>
</comment>
<dbReference type="EMBL" id="CP039690">
    <property type="protein sequence ID" value="QCI68423.1"/>
    <property type="molecule type" value="Genomic_DNA"/>
</dbReference>
<dbReference type="NCBIfam" id="TIGR00215">
    <property type="entry name" value="lpxB"/>
    <property type="match status" value="1"/>
</dbReference>
<dbReference type="OrthoDB" id="9801642at2"/>
<keyword evidence="8 12" id="KW-0808">Transferase</keyword>
<evidence type="ECO:0000256" key="10">
    <source>
        <dbReference type="ARBA" id="ARBA00048975"/>
    </source>
</evidence>
<dbReference type="SUPFAM" id="SSF53756">
    <property type="entry name" value="UDP-Glycosyltransferase/glycogen phosphorylase"/>
    <property type="match status" value="1"/>
</dbReference>
<dbReference type="GO" id="GO:0016020">
    <property type="term" value="C:membrane"/>
    <property type="evidence" value="ECO:0007669"/>
    <property type="project" value="GOC"/>
</dbReference>
<sequence length="399" mass="43182">MAETSRPLDVFVIAGEESGDQLGAQLMDALSKLTPGGARFRGVGGPRMATRGLASRFPMSEIALFGITSIIAHIPTILRRVRETVEALNANPPDVLVLIDCPGFNRRVGRAIRKIRPDIPTVFYVSPTVWAWRPRRAKEMRAYVDHLLALLPFEPAIHARLGGPPTTYVGHPISERIADIRPNAAEQARRTAAPPRVLVLPGSRRLEIQRLSPLFAGTLAKVQDMLGPMDLVLPAVPHLRGLIDQTIADWPVKPRVVDTEAEKFEAFRTARAALACSGTVTLELAVAGIPQVVAYRTGWLEAQIARRLITAETAVLANLVLGESVVPEFLQEYGSVETVAPALAAVIADTPERRSQLDAFARLDAIMAFDGEDPSLRAAKVVLETIEARRPAGAGRAAA</sequence>
<keyword evidence="9" id="KW-0443">Lipid metabolism</keyword>
<name>A0A4D7BCV4_9HYPH</name>
<dbReference type="RefSeq" id="WP_136963842.1">
    <property type="nucleotide sequence ID" value="NZ_CP039690.1"/>
</dbReference>
<dbReference type="Proteomes" id="UP000298781">
    <property type="component" value="Chromosome"/>
</dbReference>
<keyword evidence="13" id="KW-1185">Reference proteome</keyword>
<evidence type="ECO:0000313" key="12">
    <source>
        <dbReference type="EMBL" id="QCI68423.1"/>
    </source>
</evidence>
<evidence type="ECO:0000256" key="11">
    <source>
        <dbReference type="NCBIfam" id="TIGR00215"/>
    </source>
</evidence>
<dbReference type="GO" id="GO:0008915">
    <property type="term" value="F:lipid-A-disaccharide synthase activity"/>
    <property type="evidence" value="ECO:0007669"/>
    <property type="project" value="UniProtKB-UniRule"/>
</dbReference>
<evidence type="ECO:0000256" key="1">
    <source>
        <dbReference type="ARBA" id="ARBA00002056"/>
    </source>
</evidence>
<dbReference type="PANTHER" id="PTHR30372:SF4">
    <property type="entry name" value="LIPID-A-DISACCHARIDE SYNTHASE, MITOCHONDRIAL-RELATED"/>
    <property type="match status" value="1"/>
</dbReference>
<comment type="function">
    <text evidence="1">Condensation of UDP-2,3-diacylglucosamine and 2,3-diacylglucosamine-1-phosphate to form lipid A disaccharide, a precursor of lipid A, a phosphorylated glycolipid that anchors the lipopolysaccharide to the outer membrane of the cell.</text>
</comment>
<proteinExistence type="inferred from homology"/>
<organism evidence="12 13">
    <name type="scientific">Phreatobacter stygius</name>
    <dbReference type="NCBI Taxonomy" id="1940610"/>
    <lineage>
        <taxon>Bacteria</taxon>
        <taxon>Pseudomonadati</taxon>
        <taxon>Pseudomonadota</taxon>
        <taxon>Alphaproteobacteria</taxon>
        <taxon>Hyphomicrobiales</taxon>
        <taxon>Phreatobacteraceae</taxon>
        <taxon>Phreatobacter</taxon>
    </lineage>
</organism>
<dbReference type="GO" id="GO:0009245">
    <property type="term" value="P:lipid A biosynthetic process"/>
    <property type="evidence" value="ECO:0007669"/>
    <property type="project" value="UniProtKB-UniRule"/>
</dbReference>
<dbReference type="EC" id="2.4.1.182" evidence="3 11"/>
<keyword evidence="5" id="KW-0444">Lipid biosynthesis</keyword>
<evidence type="ECO:0000313" key="13">
    <source>
        <dbReference type="Proteomes" id="UP000298781"/>
    </source>
</evidence>
<evidence type="ECO:0000256" key="7">
    <source>
        <dbReference type="ARBA" id="ARBA00022676"/>
    </source>
</evidence>
<evidence type="ECO:0000256" key="3">
    <source>
        <dbReference type="ARBA" id="ARBA00012687"/>
    </source>
</evidence>
<keyword evidence="7 12" id="KW-0328">Glycosyltransferase</keyword>
<evidence type="ECO:0000256" key="6">
    <source>
        <dbReference type="ARBA" id="ARBA00022556"/>
    </source>
</evidence>
<protein>
    <recommendedName>
        <fullName evidence="4 11">Lipid-A-disaccharide synthase</fullName>
        <ecNumber evidence="3 11">2.4.1.182</ecNumber>
    </recommendedName>
</protein>
<comment type="similarity">
    <text evidence="2">Belongs to the LpxB family.</text>
</comment>
<accession>A0A4D7BCV4</accession>
<evidence type="ECO:0000256" key="4">
    <source>
        <dbReference type="ARBA" id="ARBA00020902"/>
    </source>
</evidence>